<dbReference type="Pfam" id="PF00075">
    <property type="entry name" value="RNase_H"/>
    <property type="match status" value="1"/>
</dbReference>
<organism evidence="4 5">
    <name type="scientific">Araneus ventricosus</name>
    <name type="common">Orbweaver spider</name>
    <name type="synonym">Epeira ventricosa</name>
    <dbReference type="NCBI Taxonomy" id="182803"/>
    <lineage>
        <taxon>Eukaryota</taxon>
        <taxon>Metazoa</taxon>
        <taxon>Ecdysozoa</taxon>
        <taxon>Arthropoda</taxon>
        <taxon>Chelicerata</taxon>
        <taxon>Arachnida</taxon>
        <taxon>Araneae</taxon>
        <taxon>Araneomorphae</taxon>
        <taxon>Entelegynae</taxon>
        <taxon>Araneoidea</taxon>
        <taxon>Araneidae</taxon>
        <taxon>Araneus</taxon>
    </lineage>
</organism>
<dbReference type="GO" id="GO:0042575">
    <property type="term" value="C:DNA polymerase complex"/>
    <property type="evidence" value="ECO:0007669"/>
    <property type="project" value="UniProtKB-ARBA"/>
</dbReference>
<dbReference type="OrthoDB" id="6437652at2759"/>
<evidence type="ECO:0000256" key="1">
    <source>
        <dbReference type="SAM" id="MobiDB-lite"/>
    </source>
</evidence>
<dbReference type="InterPro" id="IPR036691">
    <property type="entry name" value="Endo/exonu/phosph_ase_sf"/>
</dbReference>
<dbReference type="InterPro" id="IPR036875">
    <property type="entry name" value="Znf_CCHC_sf"/>
</dbReference>
<dbReference type="InterPro" id="IPR000477">
    <property type="entry name" value="RT_dom"/>
</dbReference>
<feature type="domain" description="RNase H type-1" evidence="3">
    <location>
        <begin position="1211"/>
        <end position="1339"/>
    </location>
</feature>
<evidence type="ECO:0000313" key="5">
    <source>
        <dbReference type="Proteomes" id="UP000499080"/>
    </source>
</evidence>
<sequence length="1491" mass="170486">MVRKGATRKGGAGEGATQSSSDKCANDLKAMIESLNAEDYTEEAFPVILEWFRDLEKFSTEMVDAGLTYGKVMRDNFVKSHYRELLPIFQELCFEIRKRDSTIFDLKLSIAESEQSLLKAKLWTLERENASLRGKLELNTDISTSIKELLPKLDEFKEQNFRALKEELPSIIKQAACPEIKTSLESVNQEIVAEVKRNRVEARSFAQVALKSKDLRQGISPTLSPKEPEGILLIKPKDNALNDFEANRKIILDILQTNSPEARVRGVVKIFGGGVKLIAASPDDIAAIKNTLVEFGDSETMENFELVTPNRRSPQFILYNVPKEIEEGTLKSGLLAKNIFLADGNNKPHFKLEFSIPGRDKRSNHWVMSINPKKYEDFLSKEGLYFQFTRLRLAEFISIKQCRKCFAFGHTTRGCDPSNKQLCDRCGDVREENHRCKVGDFNCKSCSWGYDSDNYRGRKLSEFVVSNSLHICNIPEYGPTFVNSINSGFPDLTLISTSVSNFIKNWGVLDMESHSDHKYIYFQIVTDNIPEADFYLKSKYGLGRFIKSVKKHINHFKRKLANISDKIYFNAFIKDLIDFIQRAAFKTLKKKPKKLAQRFSFWNEGLRTVRNKVNKLFKIYMRAKANHDSVDAIQSSGIAYRKARAEYKKLLLTTKRKAWESYCLNYNERFGTLFNIVFNKLNSGHSIAVNPNKDPNLTVQDRISCIMEDFFPGRSPGESLNYTPTIGPVEPLIIEDLEIVFGNLKGGKAPGLDRIDYRMWRAVFNIDKNFMLDLFNLCFKLNYFPLCLRNARIFFLLKDGKDPGLSSSYRPVCLLPTFGKIVERLFLIQLNRWLDRNNIIHPNQFGFLEGKSCDLAITQIVETINSRRPLEHLALVSLDIKSAFDNMNWPVLFNILSNYGLPEFFMNFLFYYLHNRKVFYVNEVFKVFKHCYRGCPQGSVIAPTLWNLYINSILFNNNGEFYVQAFADDLALIIGGHTARELEKNTNLALAKISIDLESLKLSLSIHKCQAVVYRSISSQRLSKRNSTILNRKPTFKINNISIKITDSLKILGIYIDQKLSFTAHINSLHDKVLTLTSNFNRIIKSDWSVDKNLIKTWYLTTIEKSLLYGASVWGGALTKIQADRLHSIQRVFLIKFTRGYRTTSTNVLNVLSGIPPLHITAEAEYKKFQIWVRHSNRFNNITDSVPLDRNINIKNIPSNIKYISPPEQLSNPDYEVYTDGSRMDEGVGLAVCTFKNNQNSDNFLFKLNIYNSVFQAELAAIQNAANWAASNNYKINIFTDSLSSIMALKSAHSRSQFVNTTKQILSTARDLVGLSWVKAHVGIPGNEWADQHAKLAISVGEELEIPAPRSYLNRKIKSYILHNWLTYWNNYNSASGIRVREFIGTVSPRFLIKNKILIYFLSGHGPFPYYLNRFKKLDSPLCVCGLVGDADHYTFECSLTKEYHILKPADAHKRAWFLNLINNKQAVGKMSESFRISLDLCNTLTSSGDF</sequence>
<dbReference type="GO" id="GO:0071897">
    <property type="term" value="P:DNA biosynthetic process"/>
    <property type="evidence" value="ECO:0007669"/>
    <property type="project" value="UniProtKB-ARBA"/>
</dbReference>
<protein>
    <submittedName>
        <fullName evidence="4">Retrovirus-related Pol polyprotein from type-1 retrotransposable element R1</fullName>
    </submittedName>
</protein>
<dbReference type="PROSITE" id="PS50879">
    <property type="entry name" value="RNASE_H_1"/>
    <property type="match status" value="1"/>
</dbReference>
<dbReference type="Pfam" id="PF00078">
    <property type="entry name" value="RVT_1"/>
    <property type="match status" value="1"/>
</dbReference>
<gene>
    <name evidence="4" type="primary">PO11_191</name>
    <name evidence="4" type="ORF">AVEN_267382_1</name>
</gene>
<dbReference type="SUPFAM" id="SSF57756">
    <property type="entry name" value="Retrovirus zinc finger-like domains"/>
    <property type="match status" value="1"/>
</dbReference>
<accession>A0A4Y2X8R9</accession>
<dbReference type="SUPFAM" id="SSF53098">
    <property type="entry name" value="Ribonuclease H-like"/>
    <property type="match status" value="1"/>
</dbReference>
<comment type="caution">
    <text evidence="4">The sequence shown here is derived from an EMBL/GenBank/DDBJ whole genome shotgun (WGS) entry which is preliminary data.</text>
</comment>
<evidence type="ECO:0000313" key="4">
    <source>
        <dbReference type="EMBL" id="GBO45334.1"/>
    </source>
</evidence>
<dbReference type="InterPro" id="IPR012337">
    <property type="entry name" value="RNaseH-like_sf"/>
</dbReference>
<reference evidence="4 5" key="1">
    <citation type="journal article" date="2019" name="Sci. Rep.">
        <title>Orb-weaving spider Araneus ventricosus genome elucidates the spidroin gene catalogue.</title>
        <authorList>
            <person name="Kono N."/>
            <person name="Nakamura H."/>
            <person name="Ohtoshi R."/>
            <person name="Moran D.A.P."/>
            <person name="Shinohara A."/>
            <person name="Yoshida Y."/>
            <person name="Fujiwara M."/>
            <person name="Mori M."/>
            <person name="Tomita M."/>
            <person name="Arakawa K."/>
        </authorList>
    </citation>
    <scope>NUCLEOTIDE SEQUENCE [LARGE SCALE GENOMIC DNA]</scope>
</reference>
<dbReference type="PANTHER" id="PTHR19446">
    <property type="entry name" value="REVERSE TRANSCRIPTASES"/>
    <property type="match status" value="1"/>
</dbReference>
<dbReference type="InterPro" id="IPR036397">
    <property type="entry name" value="RNaseH_sf"/>
</dbReference>
<dbReference type="InterPro" id="IPR005135">
    <property type="entry name" value="Endo/exonuclease/phosphatase"/>
</dbReference>
<dbReference type="CDD" id="cd09276">
    <property type="entry name" value="Rnase_HI_RT_non_LTR"/>
    <property type="match status" value="1"/>
</dbReference>
<dbReference type="Gene3D" id="3.30.420.10">
    <property type="entry name" value="Ribonuclease H-like superfamily/Ribonuclease H"/>
    <property type="match status" value="1"/>
</dbReference>
<dbReference type="SUPFAM" id="SSF56219">
    <property type="entry name" value="DNase I-like"/>
    <property type="match status" value="1"/>
</dbReference>
<dbReference type="PROSITE" id="PS50878">
    <property type="entry name" value="RT_POL"/>
    <property type="match status" value="1"/>
</dbReference>
<dbReference type="EMBL" id="BGPR01072389">
    <property type="protein sequence ID" value="GBO45334.1"/>
    <property type="molecule type" value="Genomic_DNA"/>
</dbReference>
<dbReference type="CDD" id="cd01650">
    <property type="entry name" value="RT_nLTR_like"/>
    <property type="match status" value="1"/>
</dbReference>
<dbReference type="GO" id="GO:0008270">
    <property type="term" value="F:zinc ion binding"/>
    <property type="evidence" value="ECO:0007669"/>
    <property type="project" value="InterPro"/>
</dbReference>
<dbReference type="GO" id="GO:0004523">
    <property type="term" value="F:RNA-DNA hybrid ribonuclease activity"/>
    <property type="evidence" value="ECO:0007669"/>
    <property type="project" value="InterPro"/>
</dbReference>
<evidence type="ECO:0000259" key="3">
    <source>
        <dbReference type="PROSITE" id="PS50879"/>
    </source>
</evidence>
<dbReference type="InterPro" id="IPR002156">
    <property type="entry name" value="RNaseH_domain"/>
</dbReference>
<keyword evidence="5" id="KW-1185">Reference proteome</keyword>
<dbReference type="InterPro" id="IPR043502">
    <property type="entry name" value="DNA/RNA_pol_sf"/>
</dbReference>
<feature type="region of interest" description="Disordered" evidence="1">
    <location>
        <begin position="1"/>
        <end position="21"/>
    </location>
</feature>
<evidence type="ECO:0000259" key="2">
    <source>
        <dbReference type="PROSITE" id="PS50878"/>
    </source>
</evidence>
<feature type="domain" description="Reverse transcriptase" evidence="2">
    <location>
        <begin position="777"/>
        <end position="1056"/>
    </location>
</feature>
<name>A0A4Y2X8R9_ARAVE</name>
<dbReference type="Gene3D" id="3.60.10.10">
    <property type="entry name" value="Endonuclease/exonuclease/phosphatase"/>
    <property type="match status" value="1"/>
</dbReference>
<proteinExistence type="predicted"/>
<dbReference type="Proteomes" id="UP000499080">
    <property type="component" value="Unassembled WGS sequence"/>
</dbReference>
<dbReference type="GO" id="GO:0003676">
    <property type="term" value="F:nucleic acid binding"/>
    <property type="evidence" value="ECO:0007669"/>
    <property type="project" value="InterPro"/>
</dbReference>
<dbReference type="Pfam" id="PF14529">
    <property type="entry name" value="Exo_endo_phos_2"/>
    <property type="match status" value="1"/>
</dbReference>
<dbReference type="SUPFAM" id="SSF56672">
    <property type="entry name" value="DNA/RNA polymerases"/>
    <property type="match status" value="1"/>
</dbReference>